<dbReference type="Pfam" id="PF07661">
    <property type="entry name" value="MORN_2"/>
    <property type="match status" value="3"/>
</dbReference>
<evidence type="ECO:0008006" key="3">
    <source>
        <dbReference type="Google" id="ProtNLM"/>
    </source>
</evidence>
<sequence length="258" mass="30150">MRVVSAILICLLTLSSCEEVKRQLMTEAILSQKKKKPPLRNGEKVAYYKGTKIVRSRVNFVEGSREGKAEDFYKDGQLRLSLNYHNNEKHGESNYYFENGQLYKQSNYRAGKLDGPFKVYDQKGRLKAEGSYKEDWPCFGLKEYNRKGKELKDFPQIKVKYFDYLDTREEYVLQISLDKSRKDVKFYISEHDISDCFAFDFDKMQMLYAEDGIVNYPFDLPKGMGVSVHVYIYAVYSTSNRVKRVVKKPVNFEISNPA</sequence>
<dbReference type="AlphaFoldDB" id="A0AAN4W0V1"/>
<organism evidence="1 2">
    <name type="scientific">Persicobacter diffluens</name>
    <dbReference type="NCBI Taxonomy" id="981"/>
    <lineage>
        <taxon>Bacteria</taxon>
        <taxon>Pseudomonadati</taxon>
        <taxon>Bacteroidota</taxon>
        <taxon>Cytophagia</taxon>
        <taxon>Cytophagales</taxon>
        <taxon>Persicobacteraceae</taxon>
        <taxon>Persicobacter</taxon>
    </lineage>
</organism>
<evidence type="ECO:0000313" key="2">
    <source>
        <dbReference type="Proteomes" id="UP001310022"/>
    </source>
</evidence>
<reference evidence="1 2" key="1">
    <citation type="submission" date="2021-12" db="EMBL/GenBank/DDBJ databases">
        <title>Genome sequencing of bacteria with rrn-lacking chromosome and rrn-plasmid.</title>
        <authorList>
            <person name="Anda M."/>
            <person name="Iwasaki W."/>
        </authorList>
    </citation>
    <scope>NUCLEOTIDE SEQUENCE [LARGE SCALE GENOMIC DNA]</scope>
    <source>
        <strain evidence="1 2">NBRC 15940</strain>
    </source>
</reference>
<dbReference type="RefSeq" id="WP_338238072.1">
    <property type="nucleotide sequence ID" value="NZ_BQKE01000002.1"/>
</dbReference>
<keyword evidence="2" id="KW-1185">Reference proteome</keyword>
<proteinExistence type="predicted"/>
<dbReference type="Proteomes" id="UP001310022">
    <property type="component" value="Unassembled WGS sequence"/>
</dbReference>
<dbReference type="EMBL" id="BQKE01000002">
    <property type="protein sequence ID" value="GJM62839.1"/>
    <property type="molecule type" value="Genomic_DNA"/>
</dbReference>
<dbReference type="PROSITE" id="PS51257">
    <property type="entry name" value="PROKAR_LIPOPROTEIN"/>
    <property type="match status" value="1"/>
</dbReference>
<name>A0AAN4W0V1_9BACT</name>
<dbReference type="Gene3D" id="3.90.930.1">
    <property type="match status" value="1"/>
</dbReference>
<accession>A0AAN4W0V1</accession>
<gene>
    <name evidence="1" type="ORF">PEDI_33910</name>
</gene>
<protein>
    <recommendedName>
        <fullName evidence="3">Toxin-antitoxin system YwqK family antitoxin</fullName>
    </recommendedName>
</protein>
<dbReference type="InterPro" id="IPR011652">
    <property type="entry name" value="MORN_2"/>
</dbReference>
<dbReference type="SUPFAM" id="SSF82185">
    <property type="entry name" value="Histone H3 K4-specific methyltransferase SET7/9 N-terminal domain"/>
    <property type="match status" value="1"/>
</dbReference>
<comment type="caution">
    <text evidence="1">The sequence shown here is derived from an EMBL/GenBank/DDBJ whole genome shotgun (WGS) entry which is preliminary data.</text>
</comment>
<evidence type="ECO:0000313" key="1">
    <source>
        <dbReference type="EMBL" id="GJM62839.1"/>
    </source>
</evidence>